<proteinExistence type="predicted"/>
<dbReference type="InterPro" id="IPR036271">
    <property type="entry name" value="Tet_transcr_reg_TetR-rel_C_sf"/>
</dbReference>
<dbReference type="SUPFAM" id="SSF46689">
    <property type="entry name" value="Homeodomain-like"/>
    <property type="match status" value="1"/>
</dbReference>
<organism evidence="6 7">
    <name type="scientific">Billgrantia gudaonensis</name>
    <dbReference type="NCBI Taxonomy" id="376427"/>
    <lineage>
        <taxon>Bacteria</taxon>
        <taxon>Pseudomonadati</taxon>
        <taxon>Pseudomonadota</taxon>
        <taxon>Gammaproteobacteria</taxon>
        <taxon>Oceanospirillales</taxon>
        <taxon>Halomonadaceae</taxon>
        <taxon>Billgrantia</taxon>
    </lineage>
</organism>
<dbReference type="Pfam" id="PF16925">
    <property type="entry name" value="TetR_C_13"/>
    <property type="match status" value="1"/>
</dbReference>
<keyword evidence="7" id="KW-1185">Reference proteome</keyword>
<dbReference type="OrthoDB" id="270177at2"/>
<keyword evidence="1" id="KW-0805">Transcription regulation</keyword>
<dbReference type="AlphaFoldDB" id="A0A1G8W6J0"/>
<dbReference type="EMBL" id="FNES01000007">
    <property type="protein sequence ID" value="SDJ73717.1"/>
    <property type="molecule type" value="Genomic_DNA"/>
</dbReference>
<evidence type="ECO:0000313" key="7">
    <source>
        <dbReference type="Proteomes" id="UP000198525"/>
    </source>
</evidence>
<protein>
    <submittedName>
        <fullName evidence="6">Transcriptional regulator, TetR family</fullName>
    </submittedName>
</protein>
<evidence type="ECO:0000256" key="3">
    <source>
        <dbReference type="ARBA" id="ARBA00023163"/>
    </source>
</evidence>
<feature type="domain" description="HTH tetR-type" evidence="5">
    <location>
        <begin position="8"/>
        <end position="68"/>
    </location>
</feature>
<dbReference type="InterPro" id="IPR001647">
    <property type="entry name" value="HTH_TetR"/>
</dbReference>
<dbReference type="PANTHER" id="PTHR47506:SF1">
    <property type="entry name" value="HTH-TYPE TRANSCRIPTIONAL REGULATOR YJDC"/>
    <property type="match status" value="1"/>
</dbReference>
<evidence type="ECO:0000256" key="4">
    <source>
        <dbReference type="PROSITE-ProRule" id="PRU00335"/>
    </source>
</evidence>
<sequence length="196" mass="21364">MTRGRPLAFDPDRAINAAMETFWSHGYQATSMRELLDAMAISRSSLYQAFGSKEQLFLEALRRYRDGLMSRLHRQLDTAPSGLAFVEGLFRETGACAGTERAALGCLIFNSASELGQREGLPSQHAAQSVAAITELFYQAVSRAQAEGDVAADRDARALAHYLTLGMAGLRTLLKSGIAPAQAEQTVELLLQTLRQ</sequence>
<evidence type="ECO:0000259" key="5">
    <source>
        <dbReference type="PROSITE" id="PS50977"/>
    </source>
</evidence>
<dbReference type="PROSITE" id="PS50977">
    <property type="entry name" value="HTH_TETR_2"/>
    <property type="match status" value="1"/>
</dbReference>
<dbReference type="Pfam" id="PF00440">
    <property type="entry name" value="TetR_N"/>
    <property type="match status" value="1"/>
</dbReference>
<accession>A0A1G8W6J0</accession>
<evidence type="ECO:0000313" key="6">
    <source>
        <dbReference type="EMBL" id="SDJ73717.1"/>
    </source>
</evidence>
<evidence type="ECO:0000256" key="1">
    <source>
        <dbReference type="ARBA" id="ARBA00023015"/>
    </source>
</evidence>
<dbReference type="InterPro" id="IPR011075">
    <property type="entry name" value="TetR_C"/>
</dbReference>
<dbReference type="PRINTS" id="PR00455">
    <property type="entry name" value="HTHTETR"/>
</dbReference>
<reference evidence="6 7" key="1">
    <citation type="submission" date="2016-10" db="EMBL/GenBank/DDBJ databases">
        <authorList>
            <person name="de Groot N.N."/>
        </authorList>
    </citation>
    <scope>NUCLEOTIDE SEQUENCE [LARGE SCALE GENOMIC DNA]</scope>
    <source>
        <strain evidence="6 7">CGMCC 1.6133</strain>
    </source>
</reference>
<dbReference type="SUPFAM" id="SSF48498">
    <property type="entry name" value="Tetracyclin repressor-like, C-terminal domain"/>
    <property type="match status" value="1"/>
</dbReference>
<dbReference type="Proteomes" id="UP000198525">
    <property type="component" value="Unassembled WGS sequence"/>
</dbReference>
<dbReference type="GO" id="GO:0003677">
    <property type="term" value="F:DNA binding"/>
    <property type="evidence" value="ECO:0007669"/>
    <property type="project" value="UniProtKB-UniRule"/>
</dbReference>
<feature type="DNA-binding region" description="H-T-H motif" evidence="4">
    <location>
        <begin position="31"/>
        <end position="50"/>
    </location>
</feature>
<keyword evidence="2 4" id="KW-0238">DNA-binding</keyword>
<gene>
    <name evidence="6" type="ORF">SAMN04487954_107167</name>
</gene>
<dbReference type="PANTHER" id="PTHR47506">
    <property type="entry name" value="TRANSCRIPTIONAL REGULATORY PROTEIN"/>
    <property type="match status" value="1"/>
</dbReference>
<dbReference type="Gene3D" id="1.10.357.10">
    <property type="entry name" value="Tetracycline Repressor, domain 2"/>
    <property type="match status" value="1"/>
</dbReference>
<dbReference type="Gene3D" id="1.10.10.60">
    <property type="entry name" value="Homeodomain-like"/>
    <property type="match status" value="1"/>
</dbReference>
<dbReference type="InterPro" id="IPR009057">
    <property type="entry name" value="Homeodomain-like_sf"/>
</dbReference>
<dbReference type="STRING" id="376427.SAMN04487954_107167"/>
<dbReference type="RefSeq" id="WP_089685863.1">
    <property type="nucleotide sequence ID" value="NZ_FNES01000007.1"/>
</dbReference>
<name>A0A1G8W6J0_9GAMM</name>
<evidence type="ECO:0000256" key="2">
    <source>
        <dbReference type="ARBA" id="ARBA00023125"/>
    </source>
</evidence>
<keyword evidence="3" id="KW-0804">Transcription</keyword>